<protein>
    <submittedName>
        <fullName evidence="2">Uncharacterized protein</fullName>
    </submittedName>
</protein>
<feature type="region of interest" description="Disordered" evidence="1">
    <location>
        <begin position="52"/>
        <end position="80"/>
    </location>
</feature>
<dbReference type="Proteomes" id="UP000236075">
    <property type="component" value="Unassembled WGS sequence"/>
</dbReference>
<comment type="caution">
    <text evidence="2">The sequence shown here is derived from an EMBL/GenBank/DDBJ whole genome shotgun (WGS) entry which is preliminary data.</text>
</comment>
<accession>A0AAX0WJN7</accession>
<evidence type="ECO:0000313" key="3">
    <source>
        <dbReference type="Proteomes" id="UP000236075"/>
    </source>
</evidence>
<dbReference type="EMBL" id="PJLB01000012">
    <property type="protein sequence ID" value="PNC99914.1"/>
    <property type="molecule type" value="Genomic_DNA"/>
</dbReference>
<evidence type="ECO:0000313" key="2">
    <source>
        <dbReference type="EMBL" id="PNC99914.1"/>
    </source>
</evidence>
<organism evidence="2 3">
    <name type="scientific">Akkermansia muciniphila</name>
    <dbReference type="NCBI Taxonomy" id="239935"/>
    <lineage>
        <taxon>Bacteria</taxon>
        <taxon>Pseudomonadati</taxon>
        <taxon>Verrucomicrobiota</taxon>
        <taxon>Verrucomicrobiia</taxon>
        <taxon>Verrucomicrobiales</taxon>
        <taxon>Akkermansiaceae</taxon>
        <taxon>Akkermansia</taxon>
    </lineage>
</organism>
<evidence type="ECO:0000256" key="1">
    <source>
        <dbReference type="SAM" id="MobiDB-lite"/>
    </source>
</evidence>
<reference evidence="2 3" key="1">
    <citation type="journal article" date="2017" name="BMC Genomics">
        <title>Genome sequencing of 39 Akkermansia muciniphila isolates reveals its population structure, genomic and functional diverisity, and global distribution in mammalian gut microbiotas.</title>
        <authorList>
            <person name="Guo X."/>
            <person name="Li S."/>
            <person name="Zhang J."/>
            <person name="Wu F."/>
            <person name="Li X."/>
            <person name="Wu D."/>
            <person name="Zhang M."/>
            <person name="Ou Z."/>
            <person name="Jie Z."/>
            <person name="Yan Q."/>
            <person name="Li P."/>
            <person name="Yi J."/>
            <person name="Peng Y."/>
        </authorList>
    </citation>
    <scope>NUCLEOTIDE SEQUENCE [LARGE SCALE GENOMIC DNA]</scope>
    <source>
        <strain evidence="2 3">GP28</strain>
    </source>
</reference>
<dbReference type="AlphaFoldDB" id="A0AAX0WJN7"/>
<name>A0AAX0WJN7_9BACT</name>
<proteinExistence type="predicted"/>
<gene>
    <name evidence="2" type="ORF">CXT95_10920</name>
</gene>
<sequence length="96" mass="10737">MITAAPLWETERYRFTFKNAAPPGILHSFSTKVLPEMRRTGTLDCFSDNQTEKIKGAAPPGNGNGKRPRGGYNGNCRQQSVPLREDKHDNLITCFL</sequence>